<keyword evidence="1" id="KW-0732">Signal</keyword>
<dbReference type="WBParaSite" id="GPUH_0000072701-mRNA-1">
    <property type="protein sequence ID" value="GPUH_0000072701-mRNA-1"/>
    <property type="gene ID" value="GPUH_0000072701"/>
</dbReference>
<gene>
    <name evidence="2" type="ORF">GPUH_LOCUS727</name>
</gene>
<organism evidence="4">
    <name type="scientific">Gongylonema pulchrum</name>
    <dbReference type="NCBI Taxonomy" id="637853"/>
    <lineage>
        <taxon>Eukaryota</taxon>
        <taxon>Metazoa</taxon>
        <taxon>Ecdysozoa</taxon>
        <taxon>Nematoda</taxon>
        <taxon>Chromadorea</taxon>
        <taxon>Rhabditida</taxon>
        <taxon>Spirurina</taxon>
        <taxon>Spiruromorpha</taxon>
        <taxon>Spiruroidea</taxon>
        <taxon>Gongylonematidae</taxon>
        <taxon>Gongylonema</taxon>
    </lineage>
</organism>
<name>A0A183CW86_9BILA</name>
<keyword evidence="3" id="KW-1185">Reference proteome</keyword>
<accession>A0A183CW86</accession>
<feature type="signal peptide" evidence="1">
    <location>
        <begin position="1"/>
        <end position="23"/>
    </location>
</feature>
<dbReference type="Proteomes" id="UP000271098">
    <property type="component" value="Unassembled WGS sequence"/>
</dbReference>
<reference evidence="4" key="1">
    <citation type="submission" date="2016-06" db="UniProtKB">
        <authorList>
            <consortium name="WormBaseParasite"/>
        </authorList>
    </citation>
    <scope>IDENTIFICATION</scope>
</reference>
<evidence type="ECO:0000256" key="1">
    <source>
        <dbReference type="SAM" id="SignalP"/>
    </source>
</evidence>
<evidence type="ECO:0000313" key="2">
    <source>
        <dbReference type="EMBL" id="VDK28611.1"/>
    </source>
</evidence>
<proteinExistence type="predicted"/>
<feature type="chain" id="PRO_5043138450" evidence="1">
    <location>
        <begin position="24"/>
        <end position="60"/>
    </location>
</feature>
<protein>
    <submittedName>
        <fullName evidence="4">WD_REPEATS_REGION domain-containing protein</fullName>
    </submittedName>
</protein>
<evidence type="ECO:0000313" key="4">
    <source>
        <dbReference type="WBParaSite" id="GPUH_0000072701-mRNA-1"/>
    </source>
</evidence>
<dbReference type="AlphaFoldDB" id="A0A183CW86"/>
<dbReference type="OrthoDB" id="361494at2759"/>
<reference evidence="2 3" key="2">
    <citation type="submission" date="2018-11" db="EMBL/GenBank/DDBJ databases">
        <authorList>
            <consortium name="Pathogen Informatics"/>
        </authorList>
    </citation>
    <scope>NUCLEOTIDE SEQUENCE [LARGE SCALE GENOMIC DNA]</scope>
</reference>
<evidence type="ECO:0000313" key="3">
    <source>
        <dbReference type="Proteomes" id="UP000271098"/>
    </source>
</evidence>
<sequence length="60" mass="6982">MEFFRGLLLSILLSGESFQVISSSYDRSVIIWSPSMDEQKPDQISEKIIQLQEDNWSDED</sequence>
<dbReference type="EMBL" id="UYRT01000715">
    <property type="protein sequence ID" value="VDK28611.1"/>
    <property type="molecule type" value="Genomic_DNA"/>
</dbReference>